<dbReference type="EMBL" id="MN739039">
    <property type="protein sequence ID" value="QHS85026.1"/>
    <property type="molecule type" value="Genomic_DNA"/>
</dbReference>
<evidence type="ECO:0000313" key="2">
    <source>
        <dbReference type="EMBL" id="QHS85026.1"/>
    </source>
</evidence>
<protein>
    <submittedName>
        <fullName evidence="2">Uncharacterized protein</fullName>
    </submittedName>
</protein>
<feature type="coiled-coil region" evidence="1">
    <location>
        <begin position="157"/>
        <end position="191"/>
    </location>
</feature>
<proteinExistence type="predicted"/>
<accession>A0A6C0AYZ4</accession>
<evidence type="ECO:0000256" key="1">
    <source>
        <dbReference type="SAM" id="Coils"/>
    </source>
</evidence>
<reference evidence="2" key="1">
    <citation type="journal article" date="2020" name="Nature">
        <title>Giant virus diversity and host interactions through global metagenomics.</title>
        <authorList>
            <person name="Schulz F."/>
            <person name="Roux S."/>
            <person name="Paez-Espino D."/>
            <person name="Jungbluth S."/>
            <person name="Walsh D.A."/>
            <person name="Denef V.J."/>
            <person name="McMahon K.D."/>
            <person name="Konstantinidis K.T."/>
            <person name="Eloe-Fadrosh E.A."/>
            <person name="Kyrpides N.C."/>
            <person name="Woyke T."/>
        </authorList>
    </citation>
    <scope>NUCLEOTIDE SEQUENCE</scope>
    <source>
        <strain evidence="2">GVMAG-M-3300009182-67</strain>
    </source>
</reference>
<dbReference type="AlphaFoldDB" id="A0A6C0AYZ4"/>
<sequence>MHNFKEMAREFIMEKEKIAFEELCKLDETINPCIIDLFKILVLYKNQFSQQLNVIETGMEHNVTVLEKNCKEIDLLNALVDKEIKYTLQSFKKYEELVNFDFDNHLEIILDYKKENEKMVNERIVEVMESVADDYLSLKRSQKVLESKCDKIVNTLQKSVQIKTDTLENKVESLEDKINELEIKLLKKNTNYINWFCLGVLFLCFNYKF</sequence>
<organism evidence="2">
    <name type="scientific">viral metagenome</name>
    <dbReference type="NCBI Taxonomy" id="1070528"/>
    <lineage>
        <taxon>unclassified sequences</taxon>
        <taxon>metagenomes</taxon>
        <taxon>organismal metagenomes</taxon>
    </lineage>
</organism>
<name>A0A6C0AYZ4_9ZZZZ</name>
<keyword evidence="1" id="KW-0175">Coiled coil</keyword>